<keyword evidence="2" id="KW-1185">Reference proteome</keyword>
<evidence type="ECO:0000313" key="1">
    <source>
        <dbReference type="EMBL" id="TDW96481.1"/>
    </source>
</evidence>
<sequence>MIHYDRCPVCGASTIHPALEAKDYTVSGQTFAIWHCDGCTVRFTQDVPGIEDIGPYYQSDAYISHSDTREGLVNSLYHKVRAYTLQSKRKLVERASGKKAGDLLDIGCGTGAFLHTMQTAGWTVKGLEPDAGAREKAASLYGLTVQPVHELFDLPPASCDVITLWHVLEHVHDLKAYVDQFRKLLKPGGTLIIAVPNYTSFDADRYGAAWAAYDVPRHLYHFSPASMERLLQPVGLRVTGLQPMWFDSFYVSMLSERYKSGHENLIGAVFTGLRSNGKAWGNTALCSSVIYVCR</sequence>
<dbReference type="Pfam" id="PF13489">
    <property type="entry name" value="Methyltransf_23"/>
    <property type="match status" value="1"/>
</dbReference>
<gene>
    <name evidence="1" type="ORF">EDB95_4312</name>
</gene>
<keyword evidence="1" id="KW-0808">Transferase</keyword>
<dbReference type="CDD" id="cd02440">
    <property type="entry name" value="AdoMet_MTases"/>
    <property type="match status" value="1"/>
</dbReference>
<reference evidence="1 2" key="1">
    <citation type="submission" date="2019-03" db="EMBL/GenBank/DDBJ databases">
        <title>Genomic Encyclopedia of Type Strains, Phase IV (KMG-IV): sequencing the most valuable type-strain genomes for metagenomic binning, comparative biology and taxonomic classification.</title>
        <authorList>
            <person name="Goeker M."/>
        </authorList>
    </citation>
    <scope>NUCLEOTIDE SEQUENCE [LARGE SCALE GENOMIC DNA]</scope>
    <source>
        <strain evidence="1 2">DSM 100059</strain>
    </source>
</reference>
<dbReference type="SUPFAM" id="SSF53335">
    <property type="entry name" value="S-adenosyl-L-methionine-dependent methyltransferases"/>
    <property type="match status" value="1"/>
</dbReference>
<dbReference type="RefSeq" id="WP_133996990.1">
    <property type="nucleotide sequence ID" value="NZ_SODV01000002.1"/>
</dbReference>
<comment type="caution">
    <text evidence="1">The sequence shown here is derived from an EMBL/GenBank/DDBJ whole genome shotgun (WGS) entry which is preliminary data.</text>
</comment>
<organism evidence="1 2">
    <name type="scientific">Dinghuibacter silviterrae</name>
    <dbReference type="NCBI Taxonomy" id="1539049"/>
    <lineage>
        <taxon>Bacteria</taxon>
        <taxon>Pseudomonadati</taxon>
        <taxon>Bacteroidota</taxon>
        <taxon>Chitinophagia</taxon>
        <taxon>Chitinophagales</taxon>
        <taxon>Chitinophagaceae</taxon>
        <taxon>Dinghuibacter</taxon>
    </lineage>
</organism>
<accession>A0A4R8DFU5</accession>
<protein>
    <submittedName>
        <fullName evidence="1">Methyltransferase family protein</fullName>
    </submittedName>
</protein>
<name>A0A4R8DFU5_9BACT</name>
<dbReference type="InterPro" id="IPR029063">
    <property type="entry name" value="SAM-dependent_MTases_sf"/>
</dbReference>
<dbReference type="Gene3D" id="3.40.50.150">
    <property type="entry name" value="Vaccinia Virus protein VP39"/>
    <property type="match status" value="1"/>
</dbReference>
<dbReference type="PANTHER" id="PTHR43861">
    <property type="entry name" value="TRANS-ACONITATE 2-METHYLTRANSFERASE-RELATED"/>
    <property type="match status" value="1"/>
</dbReference>
<dbReference type="Proteomes" id="UP000294498">
    <property type="component" value="Unassembled WGS sequence"/>
</dbReference>
<proteinExistence type="predicted"/>
<dbReference type="AlphaFoldDB" id="A0A4R8DFU5"/>
<evidence type="ECO:0000313" key="2">
    <source>
        <dbReference type="Proteomes" id="UP000294498"/>
    </source>
</evidence>
<dbReference type="EMBL" id="SODV01000002">
    <property type="protein sequence ID" value="TDW96481.1"/>
    <property type="molecule type" value="Genomic_DNA"/>
</dbReference>
<dbReference type="GO" id="GO:0008168">
    <property type="term" value="F:methyltransferase activity"/>
    <property type="evidence" value="ECO:0007669"/>
    <property type="project" value="UniProtKB-KW"/>
</dbReference>
<keyword evidence="1" id="KW-0489">Methyltransferase</keyword>
<dbReference type="OrthoDB" id="2370471at2"/>
<dbReference type="GO" id="GO:0032259">
    <property type="term" value="P:methylation"/>
    <property type="evidence" value="ECO:0007669"/>
    <property type="project" value="UniProtKB-KW"/>
</dbReference>
<dbReference type="PANTHER" id="PTHR43861:SF6">
    <property type="entry name" value="METHYLTRANSFERASE TYPE 11"/>
    <property type="match status" value="1"/>
</dbReference>